<keyword evidence="2" id="KW-1185">Reference proteome</keyword>
<name>A0A6G4WBJ5_9HYPH</name>
<reference evidence="1 2" key="1">
    <citation type="submission" date="2020-02" db="EMBL/GenBank/DDBJ databases">
        <title>Genome sequence of strain CCNWXJ40-4.</title>
        <authorList>
            <person name="Gao J."/>
            <person name="Sun J."/>
        </authorList>
    </citation>
    <scope>NUCLEOTIDE SEQUENCE [LARGE SCALE GENOMIC DNA]</scope>
    <source>
        <strain evidence="1 2">CCNWXJ 40-4</strain>
    </source>
</reference>
<dbReference type="EMBL" id="JAAKZF010000010">
    <property type="protein sequence ID" value="NGO51606.1"/>
    <property type="molecule type" value="Genomic_DNA"/>
</dbReference>
<dbReference type="RefSeq" id="WP_165027283.1">
    <property type="nucleotide sequence ID" value="NZ_JAAKZF010000010.1"/>
</dbReference>
<evidence type="ECO:0000313" key="2">
    <source>
        <dbReference type="Proteomes" id="UP001642900"/>
    </source>
</evidence>
<proteinExistence type="predicted"/>
<gene>
    <name evidence="1" type="ORF">G6N73_10520</name>
</gene>
<comment type="caution">
    <text evidence="1">The sequence shown here is derived from an EMBL/GenBank/DDBJ whole genome shotgun (WGS) entry which is preliminary data.</text>
</comment>
<protein>
    <submittedName>
        <fullName evidence="1">Uncharacterized protein</fullName>
    </submittedName>
</protein>
<accession>A0A6G4WBJ5</accession>
<dbReference type="Proteomes" id="UP001642900">
    <property type="component" value="Unassembled WGS sequence"/>
</dbReference>
<evidence type="ECO:0000313" key="1">
    <source>
        <dbReference type="EMBL" id="NGO51606.1"/>
    </source>
</evidence>
<dbReference type="AlphaFoldDB" id="A0A6G4WBJ5"/>
<organism evidence="1 2">
    <name type="scientific">Allomesorhizobium camelthorni</name>
    <dbReference type="NCBI Taxonomy" id="475069"/>
    <lineage>
        <taxon>Bacteria</taxon>
        <taxon>Pseudomonadati</taxon>
        <taxon>Pseudomonadota</taxon>
        <taxon>Alphaproteobacteria</taxon>
        <taxon>Hyphomicrobiales</taxon>
        <taxon>Phyllobacteriaceae</taxon>
        <taxon>Allomesorhizobium</taxon>
    </lineage>
</organism>
<sequence>MAEFFTEAQLAILAASTVRADFVVKFDFATTGTKYAWNGNTPLVIGANTYLPMKGYGVIEGLGHGDGTQSQSVTLSLDGLPDQALDFLTSALADTPEVDQQPVTISLVLFDSDWQPVGSPLPVWFGYMQPPRISRTPMRGTEGGTQSVTIVAENVFFNRSRPPYGRYTDRDQQGRSPGDKFFGFVSSLLNKTITYPDF</sequence>